<feature type="non-terminal residue" evidence="2">
    <location>
        <position position="1"/>
    </location>
</feature>
<gene>
    <name evidence="2" type="ORF">MICPUCDRAFT_3644</name>
</gene>
<proteinExistence type="predicted"/>
<dbReference type="PANTHER" id="PTHR47280:SF1">
    <property type="entry name" value="PHEOPHYTINASE, CHLOROPLASTIC"/>
    <property type="match status" value="1"/>
</dbReference>
<dbReference type="InterPro" id="IPR044211">
    <property type="entry name" value="PPH_chloroplastic"/>
</dbReference>
<dbReference type="Pfam" id="PF12697">
    <property type="entry name" value="Abhydrolase_6"/>
    <property type="match status" value="1"/>
</dbReference>
<dbReference type="Proteomes" id="UP000001876">
    <property type="component" value="Unassembled WGS sequence"/>
</dbReference>
<dbReference type="EMBL" id="GG663735">
    <property type="protein sequence ID" value="EEH60368.1"/>
    <property type="molecule type" value="Genomic_DNA"/>
</dbReference>
<dbReference type="KEGG" id="mpp:MICPUCDRAFT_3644"/>
<evidence type="ECO:0000313" key="3">
    <source>
        <dbReference type="Proteomes" id="UP000001876"/>
    </source>
</evidence>
<dbReference type="ESTHER" id="micpc-c1mie7">
    <property type="family name" value="Pheophytinase"/>
</dbReference>
<dbReference type="GO" id="GO:0009507">
    <property type="term" value="C:chloroplast"/>
    <property type="evidence" value="ECO:0007669"/>
    <property type="project" value="TreeGrafter"/>
</dbReference>
<dbReference type="PANTHER" id="PTHR47280">
    <property type="entry name" value="PHEOPHYTINASE, CHLOROPLASTIC"/>
    <property type="match status" value="1"/>
</dbReference>
<dbReference type="GO" id="GO:0080124">
    <property type="term" value="F:pheophytinase activity"/>
    <property type="evidence" value="ECO:0007669"/>
    <property type="project" value="InterPro"/>
</dbReference>
<reference evidence="2 3" key="1">
    <citation type="journal article" date="2009" name="Science">
        <title>Green evolution and dynamic adaptations revealed by genomes of the marine picoeukaryotes Micromonas.</title>
        <authorList>
            <person name="Worden A.Z."/>
            <person name="Lee J.H."/>
            <person name="Mock T."/>
            <person name="Rouze P."/>
            <person name="Simmons M.P."/>
            <person name="Aerts A.L."/>
            <person name="Allen A.E."/>
            <person name="Cuvelier M.L."/>
            <person name="Derelle E."/>
            <person name="Everett M.V."/>
            <person name="Foulon E."/>
            <person name="Grimwood J."/>
            <person name="Gundlach H."/>
            <person name="Henrissat B."/>
            <person name="Napoli C."/>
            <person name="McDonald S.M."/>
            <person name="Parker M.S."/>
            <person name="Rombauts S."/>
            <person name="Salamov A."/>
            <person name="Von Dassow P."/>
            <person name="Badger J.H."/>
            <person name="Coutinho P.M."/>
            <person name="Demir E."/>
            <person name="Dubchak I."/>
            <person name="Gentemann C."/>
            <person name="Eikrem W."/>
            <person name="Gready J.E."/>
            <person name="John U."/>
            <person name="Lanier W."/>
            <person name="Lindquist E.A."/>
            <person name="Lucas S."/>
            <person name="Mayer K.F."/>
            <person name="Moreau H."/>
            <person name="Not F."/>
            <person name="Otillar R."/>
            <person name="Panaud O."/>
            <person name="Pangilinan J."/>
            <person name="Paulsen I."/>
            <person name="Piegu B."/>
            <person name="Poliakov A."/>
            <person name="Robbens S."/>
            <person name="Schmutz J."/>
            <person name="Toulza E."/>
            <person name="Wyss T."/>
            <person name="Zelensky A."/>
            <person name="Zhou K."/>
            <person name="Armbrust E.V."/>
            <person name="Bhattacharya D."/>
            <person name="Goodenough U.W."/>
            <person name="Van de Peer Y."/>
            <person name="Grigoriev I.V."/>
        </authorList>
    </citation>
    <scope>NUCLEOTIDE SEQUENCE [LARGE SCALE GENOMIC DNA]</scope>
    <source>
        <strain evidence="2 3">CCMP1545</strain>
    </source>
</reference>
<dbReference type="InterPro" id="IPR000073">
    <property type="entry name" value="AB_hydrolase_1"/>
</dbReference>
<accession>C1MIE7</accession>
<dbReference type="GO" id="GO:0015996">
    <property type="term" value="P:chlorophyll catabolic process"/>
    <property type="evidence" value="ECO:0007669"/>
    <property type="project" value="InterPro"/>
</dbReference>
<feature type="domain" description="AB hydrolase-1" evidence="1">
    <location>
        <begin position="15"/>
        <end position="292"/>
    </location>
</feature>
<dbReference type="InterPro" id="IPR029058">
    <property type="entry name" value="AB_hydrolase_fold"/>
</dbReference>
<name>C1MIE7_MICPC</name>
<dbReference type="eggNOG" id="KOG1454">
    <property type="taxonomic scope" value="Eukaryota"/>
</dbReference>
<keyword evidence="3" id="KW-1185">Reference proteome</keyword>
<evidence type="ECO:0000313" key="2">
    <source>
        <dbReference type="EMBL" id="EEH60368.1"/>
    </source>
</evidence>
<feature type="non-terminal residue" evidence="2">
    <location>
        <position position="298"/>
    </location>
</feature>
<dbReference type="RefSeq" id="XP_003055116.1">
    <property type="nucleotide sequence ID" value="XM_003055070.1"/>
</dbReference>
<dbReference type="SUPFAM" id="SSF53474">
    <property type="entry name" value="alpha/beta-Hydrolases"/>
    <property type="match status" value="1"/>
</dbReference>
<dbReference type="Gene3D" id="3.40.50.1820">
    <property type="entry name" value="alpha/beta hydrolase"/>
    <property type="match status" value="1"/>
</dbReference>
<protein>
    <submittedName>
        <fullName evidence="2">Predicted protein</fullName>
    </submittedName>
</protein>
<dbReference type="OMA" id="WREQVEY"/>
<dbReference type="STRING" id="564608.C1MIE7"/>
<organism evidence="3">
    <name type="scientific">Micromonas pusilla (strain CCMP1545)</name>
    <name type="common">Picoplanktonic green alga</name>
    <dbReference type="NCBI Taxonomy" id="564608"/>
    <lineage>
        <taxon>Eukaryota</taxon>
        <taxon>Viridiplantae</taxon>
        <taxon>Chlorophyta</taxon>
        <taxon>Mamiellophyceae</taxon>
        <taxon>Mamiellales</taxon>
        <taxon>Mamiellaceae</taxon>
        <taxon>Micromonas</taxon>
    </lineage>
</organism>
<dbReference type="AlphaFoldDB" id="C1MIE7"/>
<sequence>VHYERSGRVDASRHVVLLHGFGVGTFHYESQLAELPMMMGEEAQLCVWAIDLVGQGASWPPAGEAAAPGFRYSVETWRDQIEDFLERVHLAGGDGGEKKKRAVYLAGNSLGGYLATYVAASCANEDLIRGVILLNATPFWAFTSADDAKWAPWKGALPTPRWIRAPLRLYWDSFRSAANVKGLLSLVYDSKERVDDALVENIIAPTNDANALDAFCSVVWSPKASIDFDEMLRRLREERRGVKIALMYGREDPWVVPLWGQRAKRAAPAATYYEIEKCGHCPAHESPRVVNELIAKYV</sequence>
<evidence type="ECO:0000259" key="1">
    <source>
        <dbReference type="Pfam" id="PF12697"/>
    </source>
</evidence>
<dbReference type="GeneID" id="9681238"/>
<dbReference type="OrthoDB" id="408373at2759"/>